<reference evidence="5" key="1">
    <citation type="journal article" date="2019" name="Plant Biotechnol. J.">
        <title>Genome sequencing of the Australian wild diploid species Gossypium australe highlights disease resistance and delayed gland morphogenesis.</title>
        <authorList>
            <person name="Cai Y."/>
            <person name="Cai X."/>
            <person name="Wang Q."/>
            <person name="Wang P."/>
            <person name="Zhang Y."/>
            <person name="Cai C."/>
            <person name="Xu Y."/>
            <person name="Wang K."/>
            <person name="Zhou Z."/>
            <person name="Wang C."/>
            <person name="Geng S."/>
            <person name="Li B."/>
            <person name="Dong Q."/>
            <person name="Hou Y."/>
            <person name="Wang H."/>
            <person name="Ai P."/>
            <person name="Liu Z."/>
            <person name="Yi F."/>
            <person name="Sun M."/>
            <person name="An G."/>
            <person name="Cheng J."/>
            <person name="Zhang Y."/>
            <person name="Shi Q."/>
            <person name="Xie Y."/>
            <person name="Shi X."/>
            <person name="Chang Y."/>
            <person name="Huang F."/>
            <person name="Chen Y."/>
            <person name="Hong S."/>
            <person name="Mi L."/>
            <person name="Sun Q."/>
            <person name="Zhang L."/>
            <person name="Zhou B."/>
            <person name="Peng R."/>
            <person name="Zhang X."/>
            <person name="Liu F."/>
        </authorList>
    </citation>
    <scope>NUCLEOTIDE SEQUENCE [LARGE SCALE GENOMIC DNA]</scope>
    <source>
        <strain evidence="5">cv. PA1801</strain>
    </source>
</reference>
<evidence type="ECO:0000313" key="5">
    <source>
        <dbReference type="Proteomes" id="UP000325315"/>
    </source>
</evidence>
<feature type="compositionally biased region" description="Basic and acidic residues" evidence="2">
    <location>
        <begin position="26"/>
        <end position="40"/>
    </location>
</feature>
<comment type="caution">
    <text evidence="4">The sequence shown here is derived from an EMBL/GenBank/DDBJ whole genome shotgun (WGS) entry which is preliminary data.</text>
</comment>
<sequence length="345" mass="39241">MKENSLESDAIIPLLDDDDGGGSQSEADRNTKKVRFKDGTNDEDTDMLSDPRTSPRISWKDKLLGSTSRRSDEEVLGFLRISNDEELEFLEGDIRKSIVNGIPAIDFSERIQQILFKEMELTVILKLLGKNIGYGALSNRINSLWNPSKPLHLMDIENGYYLAKTMDDLWPILDCSALDKRLLSFTTLPENGFGLAWIRLPGLPGFLYKKKILEEIGGIIGRVVRLDLNTDSRIRERFARMAVYINLDKPLIGQVLVNGMKQRVEYEALPTICFTCGRYGHTKEICSSLQTKTSPELEQGKVTPTEVAQEEGNESFRPWMVFERKLRNKSRSNYPSKKENKGKEN</sequence>
<dbReference type="GO" id="GO:0003676">
    <property type="term" value="F:nucleic acid binding"/>
    <property type="evidence" value="ECO:0007669"/>
    <property type="project" value="InterPro"/>
</dbReference>
<protein>
    <submittedName>
        <fullName evidence="4">GroES-like zinc-binding alcohol dehydrogenase family protein</fullName>
    </submittedName>
</protein>
<dbReference type="PANTHER" id="PTHR31286">
    <property type="entry name" value="GLYCINE-RICH CELL WALL STRUCTURAL PROTEIN 1.8-LIKE"/>
    <property type="match status" value="1"/>
</dbReference>
<feature type="region of interest" description="Disordered" evidence="2">
    <location>
        <begin position="293"/>
        <end position="314"/>
    </location>
</feature>
<dbReference type="AlphaFoldDB" id="A0A5B6VD65"/>
<keyword evidence="1" id="KW-0479">Metal-binding</keyword>
<dbReference type="InterPro" id="IPR001878">
    <property type="entry name" value="Znf_CCHC"/>
</dbReference>
<evidence type="ECO:0000313" key="4">
    <source>
        <dbReference type="EMBL" id="KAA3466981.1"/>
    </source>
</evidence>
<dbReference type="EMBL" id="SMMG02000007">
    <property type="protein sequence ID" value="KAA3466981.1"/>
    <property type="molecule type" value="Genomic_DNA"/>
</dbReference>
<gene>
    <name evidence="4" type="ORF">EPI10_002033</name>
</gene>
<dbReference type="Proteomes" id="UP000325315">
    <property type="component" value="Unassembled WGS sequence"/>
</dbReference>
<keyword evidence="5" id="KW-1185">Reference proteome</keyword>
<feature type="domain" description="CCHC-type" evidence="3">
    <location>
        <begin position="273"/>
        <end position="286"/>
    </location>
</feature>
<proteinExistence type="predicted"/>
<keyword evidence="1" id="KW-0863">Zinc-finger</keyword>
<dbReference type="PROSITE" id="PS50158">
    <property type="entry name" value="ZF_CCHC"/>
    <property type="match status" value="1"/>
</dbReference>
<keyword evidence="1" id="KW-0862">Zinc</keyword>
<organism evidence="4 5">
    <name type="scientific">Gossypium australe</name>
    <dbReference type="NCBI Taxonomy" id="47621"/>
    <lineage>
        <taxon>Eukaryota</taxon>
        <taxon>Viridiplantae</taxon>
        <taxon>Streptophyta</taxon>
        <taxon>Embryophyta</taxon>
        <taxon>Tracheophyta</taxon>
        <taxon>Spermatophyta</taxon>
        <taxon>Magnoliopsida</taxon>
        <taxon>eudicotyledons</taxon>
        <taxon>Gunneridae</taxon>
        <taxon>Pentapetalae</taxon>
        <taxon>rosids</taxon>
        <taxon>malvids</taxon>
        <taxon>Malvales</taxon>
        <taxon>Malvaceae</taxon>
        <taxon>Malvoideae</taxon>
        <taxon>Gossypium</taxon>
    </lineage>
</organism>
<evidence type="ECO:0000259" key="3">
    <source>
        <dbReference type="PROSITE" id="PS50158"/>
    </source>
</evidence>
<dbReference type="PANTHER" id="PTHR31286:SF173">
    <property type="entry name" value="DUF4283 DOMAIN-CONTAINING PROTEIN"/>
    <property type="match status" value="1"/>
</dbReference>
<evidence type="ECO:0000256" key="2">
    <source>
        <dbReference type="SAM" id="MobiDB-lite"/>
    </source>
</evidence>
<feature type="region of interest" description="Disordered" evidence="2">
    <location>
        <begin position="1"/>
        <end position="53"/>
    </location>
</feature>
<dbReference type="GO" id="GO:0008270">
    <property type="term" value="F:zinc ion binding"/>
    <property type="evidence" value="ECO:0007669"/>
    <property type="project" value="UniProtKB-KW"/>
</dbReference>
<dbReference type="InterPro" id="IPR040256">
    <property type="entry name" value="At4g02000-like"/>
</dbReference>
<dbReference type="OrthoDB" id="682893at2759"/>
<evidence type="ECO:0000256" key="1">
    <source>
        <dbReference type="PROSITE-ProRule" id="PRU00047"/>
    </source>
</evidence>
<accession>A0A5B6VD65</accession>
<name>A0A5B6VD65_9ROSI</name>